<dbReference type="OrthoDB" id="7857195at2759"/>
<dbReference type="EnsemblMetazoa" id="XM_017132178.2">
    <property type="protein sequence ID" value="XP_016987667.1"/>
    <property type="gene ID" value="LOC108050475"/>
</dbReference>
<reference evidence="2" key="3">
    <citation type="submission" date="2025-05" db="UniProtKB">
        <authorList>
            <consortium name="EnsemblMetazoa"/>
        </authorList>
    </citation>
    <scope>IDENTIFICATION</scope>
</reference>
<organism evidence="4">
    <name type="scientific">Drosophila rhopaloa</name>
    <name type="common">Fruit fly</name>
    <dbReference type="NCBI Taxonomy" id="1041015"/>
    <lineage>
        <taxon>Eukaryota</taxon>
        <taxon>Metazoa</taxon>
        <taxon>Ecdysozoa</taxon>
        <taxon>Arthropoda</taxon>
        <taxon>Hexapoda</taxon>
        <taxon>Insecta</taxon>
        <taxon>Pterygota</taxon>
        <taxon>Neoptera</taxon>
        <taxon>Endopterygota</taxon>
        <taxon>Diptera</taxon>
        <taxon>Brachycera</taxon>
        <taxon>Muscomorpha</taxon>
        <taxon>Ephydroidea</taxon>
        <taxon>Drosophilidae</taxon>
        <taxon>Drosophila</taxon>
        <taxon>Sophophora</taxon>
    </lineage>
</organism>
<dbReference type="RefSeq" id="XP_016987667.1">
    <property type="nucleotide sequence ID" value="XM_017132178.1"/>
</dbReference>
<feature type="region of interest" description="Disordered" evidence="1">
    <location>
        <begin position="83"/>
        <end position="120"/>
    </location>
</feature>
<feature type="compositionally biased region" description="Basic and acidic residues" evidence="1">
    <location>
        <begin position="84"/>
        <end position="100"/>
    </location>
</feature>
<sequence length="145" mass="16096">MDKNNPSLLPYIMDLLSRQPKLFTTKEDLVKSIRDIVLEEHIGPFGSLEGAVEFSLDVGVSLGIISLTDEKVRVPFNFRMSRHKERETGGARISPKDGRKAIRQRMPKPPAKAAKLMGKKGARLRKVAGKAVGKTTGKTVQKKRC</sequence>
<reference evidence="4" key="2">
    <citation type="submission" date="2025-04" db="UniProtKB">
        <authorList>
            <consortium name="RefSeq"/>
        </authorList>
    </citation>
    <scope>IDENTIFICATION</scope>
</reference>
<keyword evidence="3" id="KW-1185">Reference proteome</keyword>
<protein>
    <submittedName>
        <fullName evidence="4">Uncharacterized protein LOC108050475</fullName>
    </submittedName>
</protein>
<evidence type="ECO:0000256" key="1">
    <source>
        <dbReference type="SAM" id="MobiDB-lite"/>
    </source>
</evidence>
<proteinExistence type="predicted"/>
<evidence type="ECO:0000313" key="3">
    <source>
        <dbReference type="Proteomes" id="UP001652680"/>
    </source>
</evidence>
<name>A0A6P4FC37_DRORH</name>
<dbReference type="AlphaFoldDB" id="A0A6P4FC37"/>
<evidence type="ECO:0000313" key="2">
    <source>
        <dbReference type="EnsemblMetazoa" id="XP_016987667.1"/>
    </source>
</evidence>
<gene>
    <name evidence="4" type="primary">LOC108050475</name>
    <name evidence="2" type="synonym">108050475</name>
</gene>
<dbReference type="GeneID" id="108050475"/>
<accession>A0A6P4FC37</accession>
<evidence type="ECO:0000313" key="4">
    <source>
        <dbReference type="RefSeq" id="XP_016987667.1"/>
    </source>
</evidence>
<dbReference type="Proteomes" id="UP001652680">
    <property type="component" value="Unassembled WGS sequence"/>
</dbReference>
<reference evidence="3" key="1">
    <citation type="journal article" date="2021" name="Elife">
        <title>Highly contiguous assemblies of 101 drosophilid genomes.</title>
        <authorList>
            <person name="Kim B.Y."/>
            <person name="Wang J.R."/>
            <person name="Miller D.E."/>
            <person name="Barmina O."/>
            <person name="Delaney E."/>
            <person name="Thompson A."/>
            <person name="Comeault A.A."/>
            <person name="Peede D."/>
            <person name="D'Agostino E.R."/>
            <person name="Pelaez J."/>
            <person name="Aguilar J.M."/>
            <person name="Haji D."/>
            <person name="Matsunaga T."/>
            <person name="Armstrong E.E."/>
            <person name="Zych M."/>
            <person name="Ogawa Y."/>
            <person name="Stamenkovic-Radak M."/>
            <person name="Jelic M."/>
            <person name="Veselinovic M.S."/>
            <person name="Tanaskovic M."/>
            <person name="Eric P."/>
            <person name="Gao J.J."/>
            <person name="Katoh T.K."/>
            <person name="Toda M.J."/>
            <person name="Watabe H."/>
            <person name="Watada M."/>
            <person name="Davis J.S."/>
            <person name="Moyle L.C."/>
            <person name="Manoli G."/>
            <person name="Bertolini E."/>
            <person name="Kostal V."/>
            <person name="Hawley R.S."/>
            <person name="Takahashi A."/>
            <person name="Jones C.D."/>
            <person name="Price D.K."/>
            <person name="Whiteman N."/>
            <person name="Kopp A."/>
            <person name="Matute D.R."/>
            <person name="Petrov D.A."/>
        </authorList>
    </citation>
    <scope>NUCLEOTIDE SEQUENCE [LARGE SCALE GENOMIC DNA]</scope>
</reference>